<dbReference type="Gene3D" id="3.30.450.20">
    <property type="entry name" value="PAS domain"/>
    <property type="match status" value="1"/>
</dbReference>
<dbReference type="Gene3D" id="3.40.50.2300">
    <property type="match status" value="1"/>
</dbReference>
<dbReference type="EC" id="2.7.13.3" evidence="2"/>
<dbReference type="InterPro" id="IPR001789">
    <property type="entry name" value="Sig_transdc_resp-reg_receiver"/>
</dbReference>
<evidence type="ECO:0000256" key="1">
    <source>
        <dbReference type="ARBA" id="ARBA00000085"/>
    </source>
</evidence>
<evidence type="ECO:0000256" key="2">
    <source>
        <dbReference type="ARBA" id="ARBA00012438"/>
    </source>
</evidence>
<dbReference type="SMART" id="SM00388">
    <property type="entry name" value="HisKA"/>
    <property type="match status" value="1"/>
</dbReference>
<comment type="catalytic activity">
    <reaction evidence="1">
        <text>ATP + protein L-histidine = ADP + protein N-phospho-L-histidine.</text>
        <dbReference type="EC" id="2.7.13.3"/>
    </reaction>
</comment>
<evidence type="ECO:0000259" key="7">
    <source>
        <dbReference type="PROSITE" id="PS50110"/>
    </source>
</evidence>
<sequence>MVTTPDNPAPPGKALATILVVDDSRINLKGVSRMLEGHFRVLTAESGPIALQIAAAEPRPDLILLDVMMPEMDGYEVIQRLQGNEATRDIPVIFVTARVNDEDEQHGLSLGAADYITKPLRPSILLARIRNHLKLKQAQDALRDYNTALESSVAERTATLSAVLDSADQLIVMITLDGAIMAINRIGAEQFGLTPTRLAGCNLFDLLPSEFGIPLADLIAEVMDTGRSAEIDAARDKRIFHVTVYPVPGEPPRVVVYASDVTDKVAADAMLRTEREQLAASLAHQRELNRKLEEAQNQLLQSEKMASLGQLAAGVAHELNNPIGFVRSNVTTLKGYLDSLFGIIQAYDTKAAESMPPEALAALAAIKQREDFDFLHEDIFQLLAESQDGLTRVQDIVQNLKDFSRVGESGFGWADLHACLDSTLNIIWNELKYKCTVVKHYDQTLPQVYCIASQLNQVFMNLLVNAGHAIAEKGEITITTRQTPDGTVQVAISDTGCGIAAEHLPHLFEPFFTTKPIGKGTGLGLSITYGIIGKHKGSIDVSSEVGKGTTFTVNLPVDRSDEAEDSPPNALAA</sequence>
<dbReference type="InterPro" id="IPR036097">
    <property type="entry name" value="HisK_dim/P_sf"/>
</dbReference>
<dbReference type="PROSITE" id="PS50112">
    <property type="entry name" value="PAS"/>
    <property type="match status" value="1"/>
</dbReference>
<dbReference type="InterPro" id="IPR005467">
    <property type="entry name" value="His_kinase_dom"/>
</dbReference>
<dbReference type="Pfam" id="PF08448">
    <property type="entry name" value="PAS_4"/>
    <property type="match status" value="1"/>
</dbReference>
<keyword evidence="10" id="KW-1185">Reference proteome</keyword>
<dbReference type="PROSITE" id="PS50110">
    <property type="entry name" value="RESPONSE_REGULATORY"/>
    <property type="match status" value="1"/>
</dbReference>
<feature type="domain" description="PAS" evidence="8">
    <location>
        <begin position="156"/>
        <end position="226"/>
    </location>
</feature>
<organism evidence="9 10">
    <name type="scientific">Zoogloea ramigera</name>
    <dbReference type="NCBI Taxonomy" id="350"/>
    <lineage>
        <taxon>Bacteria</taxon>
        <taxon>Pseudomonadati</taxon>
        <taxon>Pseudomonadota</taxon>
        <taxon>Betaproteobacteria</taxon>
        <taxon>Rhodocyclales</taxon>
        <taxon>Zoogloeaceae</taxon>
        <taxon>Zoogloea</taxon>
    </lineage>
</organism>
<dbReference type="AlphaFoldDB" id="A0A4Y4CWM8"/>
<name>A0A4Y4CWM8_ZOORA</name>
<dbReference type="CDD" id="cd19920">
    <property type="entry name" value="REC_PA4781-like"/>
    <property type="match status" value="1"/>
</dbReference>
<feature type="modified residue" description="4-aspartylphosphate" evidence="4">
    <location>
        <position position="66"/>
    </location>
</feature>
<dbReference type="SMART" id="SM00448">
    <property type="entry name" value="REC"/>
    <property type="match status" value="1"/>
</dbReference>
<feature type="domain" description="Histidine kinase" evidence="6">
    <location>
        <begin position="314"/>
        <end position="559"/>
    </location>
</feature>
<dbReference type="PANTHER" id="PTHR43065:SF50">
    <property type="entry name" value="HISTIDINE KINASE"/>
    <property type="match status" value="1"/>
</dbReference>
<dbReference type="CDD" id="cd00130">
    <property type="entry name" value="PAS"/>
    <property type="match status" value="1"/>
</dbReference>
<dbReference type="InterPro" id="IPR036890">
    <property type="entry name" value="HATPase_C_sf"/>
</dbReference>
<dbReference type="SUPFAM" id="SSF52172">
    <property type="entry name" value="CheY-like"/>
    <property type="match status" value="1"/>
</dbReference>
<gene>
    <name evidence="9" type="ORF">ZRA01_33910</name>
</gene>
<dbReference type="InterPro" id="IPR003594">
    <property type="entry name" value="HATPase_dom"/>
</dbReference>
<dbReference type="InterPro" id="IPR011006">
    <property type="entry name" value="CheY-like_superfamily"/>
</dbReference>
<evidence type="ECO:0000256" key="5">
    <source>
        <dbReference type="SAM" id="Coils"/>
    </source>
</evidence>
<proteinExistence type="predicted"/>
<dbReference type="CDD" id="cd00082">
    <property type="entry name" value="HisKA"/>
    <property type="match status" value="1"/>
</dbReference>
<feature type="coiled-coil region" evidence="5">
    <location>
        <begin position="275"/>
        <end position="305"/>
    </location>
</feature>
<comment type="caution">
    <text evidence="9">The sequence shown here is derived from an EMBL/GenBank/DDBJ whole genome shotgun (WGS) entry which is preliminary data.</text>
</comment>
<dbReference type="InterPro" id="IPR013656">
    <property type="entry name" value="PAS_4"/>
</dbReference>
<dbReference type="SMART" id="SM00387">
    <property type="entry name" value="HATPase_c"/>
    <property type="match status" value="1"/>
</dbReference>
<evidence type="ECO:0000259" key="8">
    <source>
        <dbReference type="PROSITE" id="PS50112"/>
    </source>
</evidence>
<evidence type="ECO:0000256" key="4">
    <source>
        <dbReference type="PROSITE-ProRule" id="PRU00169"/>
    </source>
</evidence>
<dbReference type="EMBL" id="BJNV01000076">
    <property type="protein sequence ID" value="GEC97318.1"/>
    <property type="molecule type" value="Genomic_DNA"/>
</dbReference>
<dbReference type="Pfam" id="PF02518">
    <property type="entry name" value="HATPase_c"/>
    <property type="match status" value="1"/>
</dbReference>
<dbReference type="GO" id="GO:0000155">
    <property type="term" value="F:phosphorelay sensor kinase activity"/>
    <property type="evidence" value="ECO:0007669"/>
    <property type="project" value="InterPro"/>
</dbReference>
<keyword evidence="3 4" id="KW-0597">Phosphoprotein</keyword>
<dbReference type="InterPro" id="IPR000014">
    <property type="entry name" value="PAS"/>
</dbReference>
<dbReference type="Gene3D" id="1.10.287.130">
    <property type="match status" value="1"/>
</dbReference>
<dbReference type="SMART" id="SM00091">
    <property type="entry name" value="PAS"/>
    <property type="match status" value="1"/>
</dbReference>
<dbReference type="PANTHER" id="PTHR43065">
    <property type="entry name" value="SENSOR HISTIDINE KINASE"/>
    <property type="match status" value="1"/>
</dbReference>
<dbReference type="NCBIfam" id="TIGR00229">
    <property type="entry name" value="sensory_box"/>
    <property type="match status" value="1"/>
</dbReference>
<dbReference type="PRINTS" id="PR00344">
    <property type="entry name" value="BCTRLSENSOR"/>
</dbReference>
<dbReference type="RefSeq" id="WP_141354508.1">
    <property type="nucleotide sequence ID" value="NZ_BJNV01000076.1"/>
</dbReference>
<feature type="domain" description="Response regulatory" evidence="7">
    <location>
        <begin position="17"/>
        <end position="133"/>
    </location>
</feature>
<dbReference type="Gene3D" id="3.30.565.10">
    <property type="entry name" value="Histidine kinase-like ATPase, C-terminal domain"/>
    <property type="match status" value="1"/>
</dbReference>
<evidence type="ECO:0000259" key="6">
    <source>
        <dbReference type="PROSITE" id="PS50109"/>
    </source>
</evidence>
<dbReference type="OrthoDB" id="9768069at2"/>
<reference evidence="9 10" key="1">
    <citation type="submission" date="2019-06" db="EMBL/GenBank/DDBJ databases">
        <title>Whole genome shotgun sequence of Zoogloea ramigera NBRC 15342.</title>
        <authorList>
            <person name="Hosoyama A."/>
            <person name="Uohara A."/>
            <person name="Ohji S."/>
            <person name="Ichikawa N."/>
        </authorList>
    </citation>
    <scope>NUCLEOTIDE SEQUENCE [LARGE SCALE GENOMIC DNA]</scope>
    <source>
        <strain evidence="9 10">NBRC 15342</strain>
    </source>
</reference>
<evidence type="ECO:0000256" key="3">
    <source>
        <dbReference type="ARBA" id="ARBA00022553"/>
    </source>
</evidence>
<dbReference type="InterPro" id="IPR003661">
    <property type="entry name" value="HisK_dim/P_dom"/>
</dbReference>
<dbReference type="Pfam" id="PF00072">
    <property type="entry name" value="Response_reg"/>
    <property type="match status" value="1"/>
</dbReference>
<evidence type="ECO:0000313" key="9">
    <source>
        <dbReference type="EMBL" id="GEC97318.1"/>
    </source>
</evidence>
<accession>A0A4Y4CWM8</accession>
<dbReference type="SUPFAM" id="SSF55785">
    <property type="entry name" value="PYP-like sensor domain (PAS domain)"/>
    <property type="match status" value="1"/>
</dbReference>
<dbReference type="PROSITE" id="PS50109">
    <property type="entry name" value="HIS_KIN"/>
    <property type="match status" value="1"/>
</dbReference>
<dbReference type="Proteomes" id="UP000318422">
    <property type="component" value="Unassembled WGS sequence"/>
</dbReference>
<keyword evidence="5" id="KW-0175">Coiled coil</keyword>
<dbReference type="SUPFAM" id="SSF47384">
    <property type="entry name" value="Homodimeric domain of signal transducing histidine kinase"/>
    <property type="match status" value="1"/>
</dbReference>
<protein>
    <recommendedName>
        <fullName evidence="2">histidine kinase</fullName>
        <ecNumber evidence="2">2.7.13.3</ecNumber>
    </recommendedName>
</protein>
<evidence type="ECO:0000313" key="10">
    <source>
        <dbReference type="Proteomes" id="UP000318422"/>
    </source>
</evidence>
<dbReference type="InterPro" id="IPR035965">
    <property type="entry name" value="PAS-like_dom_sf"/>
</dbReference>
<dbReference type="SUPFAM" id="SSF55874">
    <property type="entry name" value="ATPase domain of HSP90 chaperone/DNA topoisomerase II/histidine kinase"/>
    <property type="match status" value="1"/>
</dbReference>
<dbReference type="InterPro" id="IPR004358">
    <property type="entry name" value="Sig_transdc_His_kin-like_C"/>
</dbReference>